<accession>A0A7L5E5Z0</accession>
<proteinExistence type="predicted"/>
<gene>
    <name evidence="1" type="ORF">HH214_15550</name>
</gene>
<keyword evidence="2" id="KW-1185">Reference proteome</keyword>
<dbReference type="KEGG" id="mrob:HH214_15550"/>
<evidence type="ECO:0000313" key="1">
    <source>
        <dbReference type="EMBL" id="QJD97184.1"/>
    </source>
</evidence>
<reference evidence="1 2" key="1">
    <citation type="submission" date="2020-04" db="EMBL/GenBank/DDBJ databases">
        <title>Genome sequencing of novel species.</title>
        <authorList>
            <person name="Heo J."/>
            <person name="Kim S.-J."/>
            <person name="Kim J.-S."/>
            <person name="Hong S.-B."/>
            <person name="Kwon S.-W."/>
        </authorList>
    </citation>
    <scope>NUCLEOTIDE SEQUENCE [LARGE SCALE GENOMIC DNA]</scope>
    <source>
        <strain evidence="1 2">F39-2</strain>
    </source>
</reference>
<organism evidence="1 2">
    <name type="scientific">Mucilaginibacter robiniae</name>
    <dbReference type="NCBI Taxonomy" id="2728022"/>
    <lineage>
        <taxon>Bacteria</taxon>
        <taxon>Pseudomonadati</taxon>
        <taxon>Bacteroidota</taxon>
        <taxon>Sphingobacteriia</taxon>
        <taxon>Sphingobacteriales</taxon>
        <taxon>Sphingobacteriaceae</taxon>
        <taxon>Mucilaginibacter</taxon>
    </lineage>
</organism>
<protein>
    <submittedName>
        <fullName evidence="1">Uncharacterized protein</fullName>
    </submittedName>
</protein>
<dbReference type="RefSeq" id="WP_169609136.1">
    <property type="nucleotide sequence ID" value="NZ_CP051682.1"/>
</dbReference>
<dbReference type="AlphaFoldDB" id="A0A7L5E5Z0"/>
<dbReference type="Proteomes" id="UP000503278">
    <property type="component" value="Chromosome"/>
</dbReference>
<evidence type="ECO:0000313" key="2">
    <source>
        <dbReference type="Proteomes" id="UP000503278"/>
    </source>
</evidence>
<dbReference type="EMBL" id="CP051682">
    <property type="protein sequence ID" value="QJD97184.1"/>
    <property type="molecule type" value="Genomic_DNA"/>
</dbReference>
<name>A0A7L5E5Z0_9SPHI</name>
<sequence length="118" mass="13441">MATIKSLIPNDFSYHISKLYNGTYTEYPLIEFNLESVQNACATLKTEIDNQYGLSSLTGASIVFDKIDYVLKKLEHWIKTKTIVGNLDAGVFLDAFKGYFDELKQMIDEMDSGQVQKR</sequence>